<dbReference type="AlphaFoldDB" id="A0A2A6FNA3"/>
<reference evidence="3" key="1">
    <citation type="submission" date="2017-03" db="EMBL/GenBank/DDBJ databases">
        <authorList>
            <person name="Lund M.B."/>
        </authorList>
    </citation>
    <scope>NUCLEOTIDE SEQUENCE [LARGE SCALE GENOMIC DNA]</scope>
</reference>
<keyword evidence="1" id="KW-0472">Membrane</keyword>
<protein>
    <submittedName>
        <fullName evidence="2">Uncharacterized protein</fullName>
    </submittedName>
</protein>
<dbReference type="EMBL" id="NAEP01000073">
    <property type="protein sequence ID" value="PDQ34066.1"/>
    <property type="molecule type" value="Genomic_DNA"/>
</dbReference>
<proteinExistence type="predicted"/>
<feature type="transmembrane region" description="Helical" evidence="1">
    <location>
        <begin position="67"/>
        <end position="83"/>
    </location>
</feature>
<organism evidence="2 3">
    <name type="scientific">Candidatus Lumbricidiphila eiseniae</name>
    <dbReference type="NCBI Taxonomy" id="1969409"/>
    <lineage>
        <taxon>Bacteria</taxon>
        <taxon>Bacillati</taxon>
        <taxon>Actinomycetota</taxon>
        <taxon>Actinomycetes</taxon>
        <taxon>Micrococcales</taxon>
        <taxon>Microbacteriaceae</taxon>
        <taxon>Candidatus Lumbricidiphila</taxon>
    </lineage>
</organism>
<feature type="transmembrane region" description="Helical" evidence="1">
    <location>
        <begin position="27"/>
        <end position="47"/>
    </location>
</feature>
<gene>
    <name evidence="2" type="ORF">B5766_13195</name>
</gene>
<evidence type="ECO:0000313" key="2">
    <source>
        <dbReference type="EMBL" id="PDQ34066.1"/>
    </source>
</evidence>
<evidence type="ECO:0000256" key="1">
    <source>
        <dbReference type="SAM" id="Phobius"/>
    </source>
</evidence>
<dbReference type="Proteomes" id="UP000219994">
    <property type="component" value="Unassembled WGS sequence"/>
</dbReference>
<evidence type="ECO:0000313" key="3">
    <source>
        <dbReference type="Proteomes" id="UP000219994"/>
    </source>
</evidence>
<comment type="caution">
    <text evidence="2">The sequence shown here is derived from an EMBL/GenBank/DDBJ whole genome shotgun (WGS) entry which is preliminary data.</text>
</comment>
<feature type="transmembrane region" description="Helical" evidence="1">
    <location>
        <begin position="110"/>
        <end position="135"/>
    </location>
</feature>
<keyword evidence="1" id="KW-1133">Transmembrane helix</keyword>
<sequence>MPTVVSHGLIGLAGAYLRMRVRSLSMLLLNPLALVLLASLACAYVWVLVVEGSNLRTQSMPGSWTEIAAFTYGILLIVVALTAQRGSPLRLHLADVSWALQSPEGPRVSALLHGAMSAVLALIGSSSASAIALTMRGENPIYGVVSGVSIASLMLLLRGVSLSLHLIGLVAPRLVRMLLPFVLIAAAVLILGGITREPTPGYRRCDGRRPWAARSLPRSYR</sequence>
<keyword evidence="1" id="KW-0812">Transmembrane</keyword>
<feature type="transmembrane region" description="Helical" evidence="1">
    <location>
        <begin position="174"/>
        <end position="194"/>
    </location>
</feature>
<accession>A0A2A6FNA3</accession>
<feature type="transmembrane region" description="Helical" evidence="1">
    <location>
        <begin position="141"/>
        <end position="162"/>
    </location>
</feature>
<name>A0A2A6FNA3_9MICO</name>